<evidence type="ECO:0008006" key="4">
    <source>
        <dbReference type="Google" id="ProtNLM"/>
    </source>
</evidence>
<dbReference type="AlphaFoldDB" id="A0A834NT02"/>
<feature type="region of interest" description="Disordered" evidence="1">
    <location>
        <begin position="1"/>
        <end position="48"/>
    </location>
</feature>
<feature type="compositionally biased region" description="Basic and acidic residues" evidence="1">
    <location>
        <begin position="9"/>
        <end position="33"/>
    </location>
</feature>
<organism evidence="2 3">
    <name type="scientific">Vespula germanica</name>
    <name type="common">German yellow jacket</name>
    <name type="synonym">Paravespula germanica</name>
    <dbReference type="NCBI Taxonomy" id="30212"/>
    <lineage>
        <taxon>Eukaryota</taxon>
        <taxon>Metazoa</taxon>
        <taxon>Ecdysozoa</taxon>
        <taxon>Arthropoda</taxon>
        <taxon>Hexapoda</taxon>
        <taxon>Insecta</taxon>
        <taxon>Pterygota</taxon>
        <taxon>Neoptera</taxon>
        <taxon>Endopterygota</taxon>
        <taxon>Hymenoptera</taxon>
        <taxon>Apocrita</taxon>
        <taxon>Aculeata</taxon>
        <taxon>Vespoidea</taxon>
        <taxon>Vespidae</taxon>
        <taxon>Vespinae</taxon>
        <taxon>Vespula</taxon>
    </lineage>
</organism>
<reference evidence="2" key="1">
    <citation type="journal article" date="2020" name="G3 (Bethesda)">
        <title>High-Quality Assemblies for Three Invasive Social Wasps from the &lt;i&gt;Vespula&lt;/i&gt; Genus.</title>
        <authorList>
            <person name="Harrop T.W.R."/>
            <person name="Guhlin J."/>
            <person name="McLaughlin G.M."/>
            <person name="Permina E."/>
            <person name="Stockwell P."/>
            <person name="Gilligan J."/>
            <person name="Le Lec M.F."/>
            <person name="Gruber M.A.M."/>
            <person name="Quinn O."/>
            <person name="Lovegrove M."/>
            <person name="Duncan E.J."/>
            <person name="Remnant E.J."/>
            <person name="Van Eeckhoven J."/>
            <person name="Graham B."/>
            <person name="Knapp R.A."/>
            <person name="Langford K.W."/>
            <person name="Kronenberg Z."/>
            <person name="Press M.O."/>
            <person name="Eacker S.M."/>
            <person name="Wilson-Rankin E.E."/>
            <person name="Purcell J."/>
            <person name="Lester P.J."/>
            <person name="Dearden P.K."/>
        </authorList>
    </citation>
    <scope>NUCLEOTIDE SEQUENCE</scope>
    <source>
        <strain evidence="2">Linc-1</strain>
    </source>
</reference>
<dbReference type="EMBL" id="JACSDZ010000001">
    <property type="protein sequence ID" value="KAF7417464.1"/>
    <property type="molecule type" value="Genomic_DNA"/>
</dbReference>
<evidence type="ECO:0000313" key="2">
    <source>
        <dbReference type="EMBL" id="KAF7417464.1"/>
    </source>
</evidence>
<accession>A0A834NT02</accession>
<name>A0A834NT02_VESGE</name>
<dbReference type="SUPFAM" id="SSF56112">
    <property type="entry name" value="Protein kinase-like (PK-like)"/>
    <property type="match status" value="1"/>
</dbReference>
<comment type="caution">
    <text evidence="2">The sequence shown here is derived from an EMBL/GenBank/DDBJ whole genome shotgun (WGS) entry which is preliminary data.</text>
</comment>
<proteinExistence type="predicted"/>
<protein>
    <recommendedName>
        <fullName evidence="4">Slowpoke-binding protein</fullName>
    </recommendedName>
</protein>
<dbReference type="Gene3D" id="1.10.510.10">
    <property type="entry name" value="Transferase(Phosphotransferase) domain 1"/>
    <property type="match status" value="1"/>
</dbReference>
<evidence type="ECO:0000256" key="1">
    <source>
        <dbReference type="SAM" id="MobiDB-lite"/>
    </source>
</evidence>
<keyword evidence="3" id="KW-1185">Reference proteome</keyword>
<evidence type="ECO:0000313" key="3">
    <source>
        <dbReference type="Proteomes" id="UP000617340"/>
    </source>
</evidence>
<dbReference type="Proteomes" id="UP000617340">
    <property type="component" value="Unassembled WGS sequence"/>
</dbReference>
<dbReference type="InterPro" id="IPR011009">
    <property type="entry name" value="Kinase-like_dom_sf"/>
</dbReference>
<gene>
    <name evidence="2" type="ORF">HZH68_000117</name>
</gene>
<sequence length="550" mass="63439">MFNLYQSLNKKDEGESHRESDVTGHDRFWQERPRTRRKRRAVNRRTQSAIELDSEAMVSARGVLRRGRSASIEDDESEEEKGYQLTNKIDNLAKILFSRVSAARGCRDQNEISRRAAWHSNKDNARRPLRNSCFANLIRFWQRLRSDPTELASESVEIQVEKRLNDSEEQEDRNGRHHYTALGHGPSACEDVGEYVEMEKRSRDRALSICQTYIQRTSRYTLIKQLNNVGSRVDKHWFAVRDTSLKTDRLITLMPLNRNCPLSICPSTKDILNNLFLALQHPYICPIFGLEFLEYEELNYVALIQPINHGSLKDLIYGIERNCWNDDWSQKYASRGKGLPLSQIQQMGRQILEALVFLKERGFPVVAHLHSGNVVVQNGVARLAGLENTLLGFKSRIHPIVTSRLTKTSTVDVICFGHMLFEMCAGYELCSFKPTAAHLSDIETYPQVIELLEIIFDESRNRYPSIEELLIHDLFRNIDLREMRCAPVTIFRPALTPSIINFLDGIKRQNLGKRFTNLDSEDMISLKSPEAEYEDSLLVQIYNELSNTTI</sequence>
<feature type="compositionally biased region" description="Basic residues" evidence="1">
    <location>
        <begin position="34"/>
        <end position="43"/>
    </location>
</feature>